<keyword evidence="3" id="KW-1185">Reference proteome</keyword>
<name>A0A239HMU9_EKHLU</name>
<dbReference type="Gene3D" id="3.90.230.10">
    <property type="entry name" value="Creatinase/methionine aminopeptidase superfamily"/>
    <property type="match status" value="1"/>
</dbReference>
<dbReference type="InterPro" id="IPR036005">
    <property type="entry name" value="Creatinase/aminopeptidase-like"/>
</dbReference>
<sequence length="450" mass="51683">MRSIFTLSLIILGTTIWGQNSYFPKVLSMRERAEVIDQWLEERVQTVLPEVMRRSEIDMWIIIAREYNEDPVIKTLLPATWQSARRTTMLIAYNPGEGKPLETFGMSRYNTGELFKTVWNKEEQPDQWKALADMIVSKEPKKIGINKSETFALADGISSTHYDMLMEVLPKKYQSRVVNAENVAIGWLETRTESEMIVYQNIVRMAHQIIAEGFSEKIIQPGVTTTDDVVWWYRDRIRELGFTAWFHPSVSIQRKDPESFDHLRSFSERPEQQIIYPGDLLHVDFGITYLRLNTDTQQHAYVLKPDEKEAPGFLKEAFKKGNRVQDILTDNFKTGRSGNEILKATLDQCEAEGLKGVIYTHPIGFHGHAAGPTIGLWDQQGGVPGKGDYPLYPNTAHSIELNAGVYLEEWGKEIRIMLEEDAFFDGENVRYIDGRATEIMTIPRVLFPNE</sequence>
<evidence type="ECO:0000259" key="1">
    <source>
        <dbReference type="Pfam" id="PF00557"/>
    </source>
</evidence>
<evidence type="ECO:0000313" key="3">
    <source>
        <dbReference type="Proteomes" id="UP000198393"/>
    </source>
</evidence>
<proteinExistence type="predicted"/>
<dbReference type="GO" id="GO:0004177">
    <property type="term" value="F:aminopeptidase activity"/>
    <property type="evidence" value="ECO:0007669"/>
    <property type="project" value="UniProtKB-KW"/>
</dbReference>
<dbReference type="OrthoDB" id="9765815at2"/>
<dbReference type="InterPro" id="IPR000994">
    <property type="entry name" value="Pept_M24"/>
</dbReference>
<keyword evidence="2" id="KW-0645">Protease</keyword>
<reference evidence="2 3" key="1">
    <citation type="submission" date="2017-06" db="EMBL/GenBank/DDBJ databases">
        <authorList>
            <person name="Kim H.J."/>
            <person name="Triplett B.A."/>
        </authorList>
    </citation>
    <scope>NUCLEOTIDE SEQUENCE [LARGE SCALE GENOMIC DNA]</scope>
    <source>
        <strain evidence="2 3">DSM 19307</strain>
    </source>
</reference>
<dbReference type="EMBL" id="FZPD01000002">
    <property type="protein sequence ID" value="SNS82485.1"/>
    <property type="molecule type" value="Genomic_DNA"/>
</dbReference>
<protein>
    <submittedName>
        <fullName evidence="2">Xaa-Pro aminopeptidase</fullName>
    </submittedName>
</protein>
<dbReference type="SUPFAM" id="SSF55920">
    <property type="entry name" value="Creatinase/aminopeptidase"/>
    <property type="match status" value="1"/>
</dbReference>
<organism evidence="2 3">
    <name type="scientific">Ekhidna lutea</name>
    <dbReference type="NCBI Taxonomy" id="447679"/>
    <lineage>
        <taxon>Bacteria</taxon>
        <taxon>Pseudomonadati</taxon>
        <taxon>Bacteroidota</taxon>
        <taxon>Cytophagia</taxon>
        <taxon>Cytophagales</taxon>
        <taxon>Reichenbachiellaceae</taxon>
        <taxon>Ekhidna</taxon>
    </lineage>
</organism>
<evidence type="ECO:0000313" key="2">
    <source>
        <dbReference type="EMBL" id="SNS82485.1"/>
    </source>
</evidence>
<dbReference type="RefSeq" id="WP_089356132.1">
    <property type="nucleotide sequence ID" value="NZ_FZPD01000002.1"/>
</dbReference>
<keyword evidence="2" id="KW-0031">Aminopeptidase</keyword>
<dbReference type="Pfam" id="PF00557">
    <property type="entry name" value="Peptidase_M24"/>
    <property type="match status" value="1"/>
</dbReference>
<feature type="domain" description="Peptidase M24" evidence="1">
    <location>
        <begin position="203"/>
        <end position="416"/>
    </location>
</feature>
<accession>A0A239HMU9</accession>
<dbReference type="CDD" id="cd01066">
    <property type="entry name" value="APP_MetAP"/>
    <property type="match status" value="1"/>
</dbReference>
<keyword evidence="2" id="KW-0378">Hydrolase</keyword>
<gene>
    <name evidence="2" type="ORF">SAMN05421640_1395</name>
</gene>
<dbReference type="Proteomes" id="UP000198393">
    <property type="component" value="Unassembled WGS sequence"/>
</dbReference>
<dbReference type="AlphaFoldDB" id="A0A239HMU9"/>